<name>A0ABS3NAV6_9BACI</name>
<feature type="chain" id="PRO_5045443013" evidence="2">
    <location>
        <begin position="23"/>
        <end position="233"/>
    </location>
</feature>
<keyword evidence="1" id="KW-1133">Transmembrane helix</keyword>
<dbReference type="RefSeq" id="WP_207982279.1">
    <property type="nucleotide sequence ID" value="NZ_JAGDEL010000037.1"/>
</dbReference>
<dbReference type="EMBL" id="JAGDEL010000037">
    <property type="protein sequence ID" value="MBO1515417.1"/>
    <property type="molecule type" value="Genomic_DNA"/>
</dbReference>
<accession>A0ABS3NAV6</accession>
<organism evidence="3 4">
    <name type="scientific">Metabacillus bambusae</name>
    <dbReference type="NCBI Taxonomy" id="2795218"/>
    <lineage>
        <taxon>Bacteria</taxon>
        <taxon>Bacillati</taxon>
        <taxon>Bacillota</taxon>
        <taxon>Bacilli</taxon>
        <taxon>Bacillales</taxon>
        <taxon>Bacillaceae</taxon>
        <taxon>Metabacillus</taxon>
    </lineage>
</organism>
<keyword evidence="1" id="KW-0472">Membrane</keyword>
<evidence type="ECO:0000313" key="4">
    <source>
        <dbReference type="Proteomes" id="UP000663981"/>
    </source>
</evidence>
<feature type="transmembrane region" description="Helical" evidence="1">
    <location>
        <begin position="210"/>
        <end position="228"/>
    </location>
</feature>
<gene>
    <name evidence="3" type="ORF">I7822_27780</name>
</gene>
<reference evidence="3 4" key="1">
    <citation type="submission" date="2021-03" db="EMBL/GenBank/DDBJ databases">
        <title>Whole genome sequence of Metabacillus bambusae BG109.</title>
        <authorList>
            <person name="Jeong J.W."/>
        </authorList>
    </citation>
    <scope>NUCLEOTIDE SEQUENCE [LARGE SCALE GENOMIC DNA]</scope>
    <source>
        <strain evidence="3 4">BG109</strain>
    </source>
</reference>
<sequence>MQNGLKFILLVLLLTILAGCQAPRQEEIDSYRAKQIISSSFINFNNEESVKNQTTDFELILQEVENFGKLRRTELIYGAQTASRKTLVSSPKEMRELAYAWGEGDLKYHILLPGDEGRLLTETFSATTMSTYNFSYIINTPAKLVSNIRTDLYIGEMETGFQLGNLVIQGASVWFIVLDIFYALIGLILAIIMLPIGFIVGFITSPLQTLYDIFPSLIGLLKTMYYAVRNFFY</sequence>
<dbReference type="Proteomes" id="UP000663981">
    <property type="component" value="Unassembled WGS sequence"/>
</dbReference>
<feature type="transmembrane region" description="Helical" evidence="1">
    <location>
        <begin position="173"/>
        <end position="203"/>
    </location>
</feature>
<evidence type="ECO:0000256" key="1">
    <source>
        <dbReference type="SAM" id="Phobius"/>
    </source>
</evidence>
<comment type="caution">
    <text evidence="3">The sequence shown here is derived from an EMBL/GenBank/DDBJ whole genome shotgun (WGS) entry which is preliminary data.</text>
</comment>
<dbReference type="PROSITE" id="PS51257">
    <property type="entry name" value="PROKAR_LIPOPROTEIN"/>
    <property type="match status" value="1"/>
</dbReference>
<keyword evidence="2" id="KW-0732">Signal</keyword>
<proteinExistence type="predicted"/>
<evidence type="ECO:0000256" key="2">
    <source>
        <dbReference type="SAM" id="SignalP"/>
    </source>
</evidence>
<protein>
    <submittedName>
        <fullName evidence="3">Uncharacterized protein</fullName>
    </submittedName>
</protein>
<evidence type="ECO:0000313" key="3">
    <source>
        <dbReference type="EMBL" id="MBO1515417.1"/>
    </source>
</evidence>
<feature type="signal peptide" evidence="2">
    <location>
        <begin position="1"/>
        <end position="22"/>
    </location>
</feature>
<keyword evidence="1" id="KW-0812">Transmembrane</keyword>
<keyword evidence="4" id="KW-1185">Reference proteome</keyword>